<sequence>MPVEFSGMISTMDHSEIRLDGGPVIDKDLTGKFARAHGDTGFDRVPMDQFTGGRIAAHIHYSGVESAQQPRVRPHFGGLSEAAHRVGGKHADTYAPWGEPLAESAGAAA</sequence>
<proteinExistence type="predicted"/>
<reference evidence="3 4" key="2">
    <citation type="submission" date="2021-03" db="EMBL/GenBank/DDBJ databases">
        <title>Genomic Encyclopedia of Type Strains, Phase IV (KMG-IV): sequencing the most valuable type-strain genomes for metagenomic binning, comparative biology and taxonomic classification.</title>
        <authorList>
            <person name="Goeker M."/>
        </authorList>
    </citation>
    <scope>NUCLEOTIDE SEQUENCE [LARGE SCALE GENOMIC DNA]</scope>
    <source>
        <strain evidence="3 4">DSM 41954</strain>
    </source>
</reference>
<accession>A0A060ZHB1</accession>
<dbReference type="GeneID" id="32474260"/>
<keyword evidence="4" id="KW-1185">Reference proteome</keyword>
<evidence type="ECO:0000313" key="2">
    <source>
        <dbReference type="EMBL" id="CDR05383.1"/>
    </source>
</evidence>
<evidence type="ECO:0000313" key="3">
    <source>
        <dbReference type="EMBL" id="MBP2061332.1"/>
    </source>
</evidence>
<dbReference type="EMBL" id="LK022848">
    <property type="protein sequence ID" value="CDR05383.1"/>
    <property type="molecule type" value="Genomic_DNA"/>
</dbReference>
<evidence type="ECO:0000256" key="1">
    <source>
        <dbReference type="SAM" id="MobiDB-lite"/>
    </source>
</evidence>
<keyword evidence="2" id="KW-0503">Monooxygenase</keyword>
<gene>
    <name evidence="3" type="ORF">J2Z30_002340</name>
    <name evidence="2" type="ORF">SIRAN2338</name>
</gene>
<organism evidence="2">
    <name type="scientific">Streptomyces iranensis</name>
    <dbReference type="NCBI Taxonomy" id="576784"/>
    <lineage>
        <taxon>Bacteria</taxon>
        <taxon>Bacillati</taxon>
        <taxon>Actinomycetota</taxon>
        <taxon>Actinomycetes</taxon>
        <taxon>Kitasatosporales</taxon>
        <taxon>Streptomycetaceae</taxon>
        <taxon>Streptomyces</taxon>
        <taxon>Streptomyces violaceusniger group</taxon>
    </lineage>
</organism>
<dbReference type="AlphaFoldDB" id="A0A060ZHB1"/>
<keyword evidence="2" id="KW-0560">Oxidoreductase</keyword>
<evidence type="ECO:0000313" key="4">
    <source>
        <dbReference type="Proteomes" id="UP000756710"/>
    </source>
</evidence>
<dbReference type="EMBL" id="JAGGLR010000005">
    <property type="protein sequence ID" value="MBP2061332.1"/>
    <property type="molecule type" value="Genomic_DNA"/>
</dbReference>
<protein>
    <submittedName>
        <fullName evidence="2">Alkanesulfonate monooxygenase</fullName>
    </submittedName>
</protein>
<dbReference type="Proteomes" id="UP000756710">
    <property type="component" value="Unassembled WGS sequence"/>
</dbReference>
<dbReference type="GO" id="GO:0004497">
    <property type="term" value="F:monooxygenase activity"/>
    <property type="evidence" value="ECO:0007669"/>
    <property type="project" value="UniProtKB-KW"/>
</dbReference>
<dbReference type="RefSeq" id="WP_044568780.1">
    <property type="nucleotide sequence ID" value="NZ_BAABDR010000049.1"/>
</dbReference>
<name>A0A060ZHB1_9ACTN</name>
<feature type="region of interest" description="Disordered" evidence="1">
    <location>
        <begin position="90"/>
        <end position="109"/>
    </location>
</feature>
<reference evidence="2" key="1">
    <citation type="submission" date="2014-05" db="EMBL/GenBank/DDBJ databases">
        <authorList>
            <person name="Horn Fabian"/>
        </authorList>
    </citation>
    <scope>NUCLEOTIDE SEQUENCE</scope>
</reference>
<dbReference type="HOGENOM" id="CLU_2182497_0_0_11"/>